<sequence length="455" mass="48104">MMEAVLQALRAGLFVGFDAPALASLAATCRAARGVVGRDAVLVASVFSSSADNVAAVDAALAAAALPPLGDKDAAGGTLFSSCAGAATEARRGELARALAARIRREAPAERRRAVRRLVLLAVKDVASDAEHKACDEGKERLTARECYGNGQKTLTGPIYAFMSMGGDKAEKDRQQAYSDARQARKELAVEAFNLLDEASVALAIEAMPQIFTTARVDFVRLHACDFVCTSLATHPDAVHLLDVMVDVAGLFDVAHSDDDYDDYSDDDDESDILELDDKNGVLAVPKRRGETSGNVRAGAVAAATAIAKAHPSVARRVLALVRASEDWDNVDSSDSWVVQEIGCIAFARLAEHASDADIAAVADKIATVDDDCVHPMVTIAAIETIGEFGLRASAHAAKVATALTHKKTDARQAAITVLYDEAKLGQAAKRKHTDACLEAMRRNNSGEDEGCTIM</sequence>
<organism evidence="1">
    <name type="scientific">Prasinoderma singulare</name>
    <dbReference type="NCBI Taxonomy" id="676789"/>
    <lineage>
        <taxon>Eukaryota</taxon>
        <taxon>Viridiplantae</taxon>
        <taxon>Prasinodermophyta</taxon>
        <taxon>Prasinodermophyceae</taxon>
        <taxon>Prasinodermales</taxon>
        <taxon>Prasinodermaceae</taxon>
        <taxon>Prasinoderma</taxon>
    </lineage>
</organism>
<accession>A0A7S3BTU5</accession>
<gene>
    <name evidence="1" type="ORF">PSIN1315_LOCUS10247</name>
</gene>
<name>A0A7S3BTU5_9VIRI</name>
<evidence type="ECO:0000313" key="1">
    <source>
        <dbReference type="EMBL" id="CAE0145217.1"/>
    </source>
</evidence>
<dbReference type="AlphaFoldDB" id="A0A7S3BTU5"/>
<reference evidence="1" key="1">
    <citation type="submission" date="2021-01" db="EMBL/GenBank/DDBJ databases">
        <authorList>
            <person name="Corre E."/>
            <person name="Pelletier E."/>
            <person name="Niang G."/>
            <person name="Scheremetjew M."/>
            <person name="Finn R."/>
            <person name="Kale V."/>
            <person name="Holt S."/>
            <person name="Cochrane G."/>
            <person name="Meng A."/>
            <person name="Brown T."/>
            <person name="Cohen L."/>
        </authorList>
    </citation>
    <scope>NUCLEOTIDE SEQUENCE</scope>
    <source>
        <strain evidence="1">RCC927</strain>
    </source>
</reference>
<dbReference type="EMBL" id="HBHY01015850">
    <property type="protein sequence ID" value="CAE0145217.1"/>
    <property type="molecule type" value="Transcribed_RNA"/>
</dbReference>
<dbReference type="InterPro" id="IPR016024">
    <property type="entry name" value="ARM-type_fold"/>
</dbReference>
<dbReference type="Gene3D" id="1.25.10.10">
    <property type="entry name" value="Leucine-rich Repeat Variant"/>
    <property type="match status" value="1"/>
</dbReference>
<protein>
    <submittedName>
        <fullName evidence="1">Uncharacterized protein</fullName>
    </submittedName>
</protein>
<dbReference type="SUPFAM" id="SSF48371">
    <property type="entry name" value="ARM repeat"/>
    <property type="match status" value="1"/>
</dbReference>
<proteinExistence type="predicted"/>
<dbReference type="InterPro" id="IPR011989">
    <property type="entry name" value="ARM-like"/>
</dbReference>